<evidence type="ECO:0000256" key="1">
    <source>
        <dbReference type="ARBA" id="ARBA00004167"/>
    </source>
</evidence>
<dbReference type="InterPro" id="IPR007343">
    <property type="entry name" value="Uncharacterised_pept_Zn_put"/>
</dbReference>
<accession>A0A1I2F0H0</accession>
<evidence type="ECO:0000313" key="7">
    <source>
        <dbReference type="EMBL" id="SFE98347.1"/>
    </source>
</evidence>
<feature type="transmembrane region" description="Helical" evidence="6">
    <location>
        <begin position="23"/>
        <end position="43"/>
    </location>
</feature>
<feature type="region of interest" description="Disordered" evidence="5">
    <location>
        <begin position="1"/>
        <end position="22"/>
    </location>
</feature>
<name>A0A1I2F0H0_9MICO</name>
<proteinExistence type="predicted"/>
<keyword evidence="3 6" id="KW-1133">Transmembrane helix</keyword>
<evidence type="ECO:0000313" key="8">
    <source>
        <dbReference type="Proteomes" id="UP000198520"/>
    </source>
</evidence>
<feature type="compositionally biased region" description="Basic and acidic residues" evidence="5">
    <location>
        <begin position="1"/>
        <end position="13"/>
    </location>
</feature>
<evidence type="ECO:0000256" key="6">
    <source>
        <dbReference type="SAM" id="Phobius"/>
    </source>
</evidence>
<keyword evidence="4 6" id="KW-0472">Membrane</keyword>
<evidence type="ECO:0000256" key="3">
    <source>
        <dbReference type="ARBA" id="ARBA00022989"/>
    </source>
</evidence>
<dbReference type="Pfam" id="PF04228">
    <property type="entry name" value="Zn_peptidase"/>
    <property type="match status" value="1"/>
</dbReference>
<evidence type="ECO:0000256" key="5">
    <source>
        <dbReference type="SAM" id="MobiDB-lite"/>
    </source>
</evidence>
<sequence>MTFNDDARIDTSRASKRSGGRKGGIAIGGGLGAVALVLLGQLLGVDLSGLTGGGGSAGDGATTESLDRCADASLANTDTECRMVGTADSLDDFWSQTYPALTQAEYRPSHVTLFEDAVGTACGNATSAVGPFYCPGDEEIYLDVAFFEDLRTRLGADGGAFAQMYVVAHEWGHHVSHLTGAMAAADRSGTGPTSDAVRLELQADCYAGAWAAAAATTTDDQGVTLIEPPTDAQIADALDAAAAVGDDRIQEAATGQVSPESWTHGSAEQRQRWFTAGYEGGPAACTTFEVAGTDL</sequence>
<evidence type="ECO:0000256" key="4">
    <source>
        <dbReference type="ARBA" id="ARBA00023136"/>
    </source>
</evidence>
<dbReference type="PANTHER" id="PTHR30168:SF0">
    <property type="entry name" value="INNER MEMBRANE PROTEIN"/>
    <property type="match status" value="1"/>
</dbReference>
<protein>
    <recommendedName>
        <fullName evidence="9">Neutral zinc metallopeptidase</fullName>
    </recommendedName>
</protein>
<comment type="subcellular location">
    <subcellularLocation>
        <location evidence="1">Membrane</location>
        <topology evidence="1">Single-pass membrane protein</topology>
    </subcellularLocation>
</comment>
<organism evidence="7 8">
    <name type="scientific">Flavimobilis marinus</name>
    <dbReference type="NCBI Taxonomy" id="285351"/>
    <lineage>
        <taxon>Bacteria</taxon>
        <taxon>Bacillati</taxon>
        <taxon>Actinomycetota</taxon>
        <taxon>Actinomycetes</taxon>
        <taxon>Micrococcales</taxon>
        <taxon>Jonesiaceae</taxon>
        <taxon>Flavimobilis</taxon>
    </lineage>
</organism>
<reference evidence="8" key="1">
    <citation type="submission" date="2016-10" db="EMBL/GenBank/DDBJ databases">
        <authorList>
            <person name="Varghese N."/>
            <person name="Submissions S."/>
        </authorList>
    </citation>
    <scope>NUCLEOTIDE SEQUENCE [LARGE SCALE GENOMIC DNA]</scope>
    <source>
        <strain evidence="8">DSM 19083</strain>
    </source>
</reference>
<gene>
    <name evidence="7" type="ORF">SAMN04488035_1033</name>
</gene>
<keyword evidence="8" id="KW-1185">Reference proteome</keyword>
<dbReference type="RefSeq" id="WP_093375858.1">
    <property type="nucleotide sequence ID" value="NZ_BNAN01000002.1"/>
</dbReference>
<evidence type="ECO:0000256" key="2">
    <source>
        <dbReference type="ARBA" id="ARBA00022692"/>
    </source>
</evidence>
<dbReference type="GO" id="GO:0016020">
    <property type="term" value="C:membrane"/>
    <property type="evidence" value="ECO:0007669"/>
    <property type="project" value="UniProtKB-SubCell"/>
</dbReference>
<evidence type="ECO:0008006" key="9">
    <source>
        <dbReference type="Google" id="ProtNLM"/>
    </source>
</evidence>
<dbReference type="PANTHER" id="PTHR30168">
    <property type="entry name" value="PUTATIVE MEMBRANE PROTEIN YPFJ"/>
    <property type="match status" value="1"/>
</dbReference>
<dbReference type="EMBL" id="FONZ01000002">
    <property type="protein sequence ID" value="SFE98347.1"/>
    <property type="molecule type" value="Genomic_DNA"/>
</dbReference>
<keyword evidence="2 6" id="KW-0812">Transmembrane</keyword>
<dbReference type="OrthoDB" id="9774900at2"/>
<dbReference type="AlphaFoldDB" id="A0A1I2F0H0"/>
<dbReference type="Proteomes" id="UP000198520">
    <property type="component" value="Unassembled WGS sequence"/>
</dbReference>
<dbReference type="STRING" id="285351.SAMN04488035_1033"/>